<dbReference type="GO" id="GO:0097149">
    <property type="term" value="C:centralspindlin complex"/>
    <property type="evidence" value="ECO:0007669"/>
    <property type="project" value="TreeGrafter"/>
</dbReference>
<dbReference type="AlphaFoldDB" id="A0A401RF28"/>
<dbReference type="OrthoDB" id="2218807at2759"/>
<dbReference type="GO" id="GO:0051256">
    <property type="term" value="P:mitotic spindle midzone assembly"/>
    <property type="evidence" value="ECO:0007669"/>
    <property type="project" value="TreeGrafter"/>
</dbReference>
<dbReference type="InterPro" id="IPR002219">
    <property type="entry name" value="PKC_DAG/PE"/>
</dbReference>
<reference evidence="4 5" key="1">
    <citation type="journal article" date="2018" name="Nat. Ecol. Evol.">
        <title>Shark genomes provide insights into elasmobranch evolution and the origin of vertebrates.</title>
        <authorList>
            <person name="Hara Y"/>
            <person name="Yamaguchi K"/>
            <person name="Onimaru K"/>
            <person name="Kadota M"/>
            <person name="Koyanagi M"/>
            <person name="Keeley SD"/>
            <person name="Tatsumi K"/>
            <person name="Tanaka K"/>
            <person name="Motone F"/>
            <person name="Kageyama Y"/>
            <person name="Nozu R"/>
            <person name="Adachi N"/>
            <person name="Nishimura O"/>
            <person name="Nakagawa R"/>
            <person name="Tanegashima C"/>
            <person name="Kiyatake I"/>
            <person name="Matsumoto R"/>
            <person name="Murakumo K"/>
            <person name="Nishida K"/>
            <person name="Terakita A"/>
            <person name="Kuratani S"/>
            <person name="Sato K"/>
            <person name="Hyodo S Kuraku.S."/>
        </authorList>
    </citation>
    <scope>NUCLEOTIDE SEQUENCE [LARGE SCALE GENOMIC DNA]</scope>
</reference>
<evidence type="ECO:0000313" key="5">
    <source>
        <dbReference type="Proteomes" id="UP000287033"/>
    </source>
</evidence>
<dbReference type="SUPFAM" id="SSF57889">
    <property type="entry name" value="Cysteine-rich domain"/>
    <property type="match status" value="1"/>
</dbReference>
<dbReference type="GO" id="GO:0007266">
    <property type="term" value="P:Rho protein signal transduction"/>
    <property type="evidence" value="ECO:0007669"/>
    <property type="project" value="TreeGrafter"/>
</dbReference>
<dbReference type="PROSITE" id="PS50081">
    <property type="entry name" value="ZF_DAG_PE_2"/>
    <property type="match status" value="1"/>
</dbReference>
<dbReference type="GO" id="GO:0030496">
    <property type="term" value="C:midbody"/>
    <property type="evidence" value="ECO:0007669"/>
    <property type="project" value="TreeGrafter"/>
</dbReference>
<organism evidence="4 5">
    <name type="scientific">Chiloscyllium punctatum</name>
    <name type="common">Brownbanded bambooshark</name>
    <name type="synonym">Hemiscyllium punctatum</name>
    <dbReference type="NCBI Taxonomy" id="137246"/>
    <lineage>
        <taxon>Eukaryota</taxon>
        <taxon>Metazoa</taxon>
        <taxon>Chordata</taxon>
        <taxon>Craniata</taxon>
        <taxon>Vertebrata</taxon>
        <taxon>Chondrichthyes</taxon>
        <taxon>Elasmobranchii</taxon>
        <taxon>Galeomorphii</taxon>
        <taxon>Galeoidea</taxon>
        <taxon>Orectolobiformes</taxon>
        <taxon>Hemiscylliidae</taxon>
        <taxon>Chiloscyllium</taxon>
    </lineage>
</organism>
<dbReference type="GO" id="GO:0032154">
    <property type="term" value="C:cleavage furrow"/>
    <property type="evidence" value="ECO:0007669"/>
    <property type="project" value="TreeGrafter"/>
</dbReference>
<evidence type="ECO:0000256" key="1">
    <source>
        <dbReference type="ARBA" id="ARBA00022723"/>
    </source>
</evidence>
<dbReference type="STRING" id="137246.A0A401RF28"/>
<evidence type="ECO:0000259" key="3">
    <source>
        <dbReference type="PROSITE" id="PS50081"/>
    </source>
</evidence>
<dbReference type="Proteomes" id="UP000287033">
    <property type="component" value="Unassembled WGS sequence"/>
</dbReference>
<feature type="domain" description="Phorbol-ester/DAG-type" evidence="3">
    <location>
        <begin position="1"/>
        <end position="40"/>
    </location>
</feature>
<dbReference type="Pfam" id="PF00130">
    <property type="entry name" value="C1_1"/>
    <property type="match status" value="1"/>
</dbReference>
<gene>
    <name evidence="4" type="ORF">chiPu_0021916</name>
</gene>
<dbReference type="GO" id="GO:0005096">
    <property type="term" value="F:GTPase activator activity"/>
    <property type="evidence" value="ECO:0007669"/>
    <property type="project" value="TreeGrafter"/>
</dbReference>
<dbReference type="Gene3D" id="3.30.60.20">
    <property type="match status" value="1"/>
</dbReference>
<protein>
    <recommendedName>
        <fullName evidence="3">Phorbol-ester/DAG-type domain-containing protein</fullName>
    </recommendedName>
</protein>
<dbReference type="GO" id="GO:0051233">
    <property type="term" value="C:spindle midzone"/>
    <property type="evidence" value="ECO:0007669"/>
    <property type="project" value="TreeGrafter"/>
</dbReference>
<dbReference type="CDD" id="cd20821">
    <property type="entry name" value="C1_MgcRacGAP"/>
    <property type="match status" value="1"/>
</dbReference>
<evidence type="ECO:0000256" key="2">
    <source>
        <dbReference type="ARBA" id="ARBA00022833"/>
    </source>
</evidence>
<proteinExistence type="predicted"/>
<sequence length="147" mass="15847">MPETCVPCGKRIRFGRVALKCRSCSIVAHSSCKERCPAICSPNFTTISVKNGEGAVGDFAPQTVPMIPSLVVHCVNEIEQRGLQEVVEQLLSLPSDYWSRIVPVAPSNSEPAPTLTGHLFKPLTSPEAAELMNRSPGCWMAPGILAM</sequence>
<dbReference type="PANTHER" id="PTHR46199">
    <property type="entry name" value="RAC GTPASE-ACTIVATING PROTEIN 1"/>
    <property type="match status" value="1"/>
</dbReference>
<evidence type="ECO:0000313" key="4">
    <source>
        <dbReference type="EMBL" id="GCC16754.1"/>
    </source>
</evidence>
<keyword evidence="1" id="KW-0479">Metal-binding</keyword>
<comment type="caution">
    <text evidence="4">The sequence shown here is derived from an EMBL/GenBank/DDBJ whole genome shotgun (WGS) entry which is preliminary data.</text>
</comment>
<dbReference type="EMBL" id="BEZZ01005244">
    <property type="protein sequence ID" value="GCC16754.1"/>
    <property type="molecule type" value="Genomic_DNA"/>
</dbReference>
<dbReference type="InterPro" id="IPR046349">
    <property type="entry name" value="C1-like_sf"/>
</dbReference>
<dbReference type="PANTHER" id="PTHR46199:SF3">
    <property type="entry name" value="RAC GTPASE-ACTIVATING PROTEIN 1"/>
    <property type="match status" value="1"/>
</dbReference>
<dbReference type="GO" id="GO:0005634">
    <property type="term" value="C:nucleus"/>
    <property type="evidence" value="ECO:0007669"/>
    <property type="project" value="TreeGrafter"/>
</dbReference>
<keyword evidence="5" id="KW-1185">Reference proteome</keyword>
<dbReference type="GO" id="GO:0000281">
    <property type="term" value="P:mitotic cytokinesis"/>
    <property type="evidence" value="ECO:0007669"/>
    <property type="project" value="TreeGrafter"/>
</dbReference>
<dbReference type="GO" id="GO:0046872">
    <property type="term" value="F:metal ion binding"/>
    <property type="evidence" value="ECO:0007669"/>
    <property type="project" value="UniProtKB-KW"/>
</dbReference>
<accession>A0A401RF28</accession>
<name>A0A401RF28_CHIPU</name>
<keyword evidence="2" id="KW-0862">Zinc</keyword>